<dbReference type="AlphaFoldDB" id="A0A4V2NZS7"/>
<evidence type="ECO:0000313" key="1">
    <source>
        <dbReference type="EMBL" id="TCJ30222.1"/>
    </source>
</evidence>
<sequence>MGDAAAEVWRPTPGLAVATGPDRVAILDPSRPGHPPVILEGSAAYIWGLLPATAEELVRATVEAGMADDVVPPFLAQLEAAGLAGRQRA</sequence>
<dbReference type="OrthoDB" id="9972728at2"/>
<keyword evidence="2" id="KW-1185">Reference proteome</keyword>
<dbReference type="EMBL" id="SJZJ01000005">
    <property type="protein sequence ID" value="TCJ30222.1"/>
    <property type="molecule type" value="Genomic_DNA"/>
</dbReference>
<gene>
    <name evidence="1" type="ORF">EPD65_04880</name>
</gene>
<evidence type="ECO:0008006" key="3">
    <source>
        <dbReference type="Google" id="ProtNLM"/>
    </source>
</evidence>
<protein>
    <recommendedName>
        <fullName evidence="3">PqqD family protein</fullName>
    </recommendedName>
</protein>
<organism evidence="1 2">
    <name type="scientific">Nocardioides jejuensis</name>
    <dbReference type="NCBI Taxonomy" id="2502782"/>
    <lineage>
        <taxon>Bacteria</taxon>
        <taxon>Bacillati</taxon>
        <taxon>Actinomycetota</taxon>
        <taxon>Actinomycetes</taxon>
        <taxon>Propionibacteriales</taxon>
        <taxon>Nocardioidaceae</taxon>
        <taxon>Nocardioides</taxon>
    </lineage>
</organism>
<evidence type="ECO:0000313" key="2">
    <source>
        <dbReference type="Proteomes" id="UP000295453"/>
    </source>
</evidence>
<accession>A0A4V2NZS7</accession>
<proteinExistence type="predicted"/>
<comment type="caution">
    <text evidence="1">The sequence shown here is derived from an EMBL/GenBank/DDBJ whole genome shotgun (WGS) entry which is preliminary data.</text>
</comment>
<name>A0A4V2NZS7_9ACTN</name>
<dbReference type="RefSeq" id="WP_131582045.1">
    <property type="nucleotide sequence ID" value="NZ_SJZJ01000005.1"/>
</dbReference>
<dbReference type="Proteomes" id="UP000295453">
    <property type="component" value="Unassembled WGS sequence"/>
</dbReference>
<reference evidence="1 2" key="1">
    <citation type="submission" date="2019-03" db="EMBL/GenBank/DDBJ databases">
        <authorList>
            <person name="Kim M.K.M."/>
        </authorList>
    </citation>
    <scope>NUCLEOTIDE SEQUENCE [LARGE SCALE GENOMIC DNA]</scope>
    <source>
        <strain evidence="1 2">18JY15-6</strain>
    </source>
</reference>